<reference evidence="3" key="2">
    <citation type="submission" date="2021-01" db="EMBL/GenBank/DDBJ databases">
        <authorList>
            <person name="Mieszkin S."/>
            <person name="Pouder E."/>
            <person name="Alain K."/>
        </authorList>
    </citation>
    <scope>NUCLEOTIDE SEQUENCE</scope>
    <source>
        <strain evidence="3">HW T2.11</strain>
    </source>
</reference>
<gene>
    <name evidence="3" type="ORF">ASILVAE211_05955</name>
</gene>
<feature type="transmembrane region" description="Helical" evidence="2">
    <location>
        <begin position="71"/>
        <end position="92"/>
    </location>
</feature>
<dbReference type="AlphaFoldDB" id="A0A963YPP3"/>
<name>A0A963YPP3_9PROT</name>
<keyword evidence="2" id="KW-0812">Transmembrane</keyword>
<comment type="caution">
    <text evidence="3">The sequence shown here is derived from an EMBL/GenBank/DDBJ whole genome shotgun (WGS) entry which is preliminary data.</text>
</comment>
<evidence type="ECO:0000256" key="2">
    <source>
        <dbReference type="SAM" id="Phobius"/>
    </source>
</evidence>
<reference evidence="3" key="1">
    <citation type="journal article" date="2021" name="Microorganisms">
        <title>Acidisoma silvae sp. nov. and Acidisomacellulosilytica sp. nov., Two Acidophilic Bacteria Isolated from Decaying Wood, Hydrolyzing Cellulose and Producing Poly-3-hydroxybutyrate.</title>
        <authorList>
            <person name="Mieszkin S."/>
            <person name="Pouder E."/>
            <person name="Uroz S."/>
            <person name="Simon-Colin C."/>
            <person name="Alain K."/>
        </authorList>
    </citation>
    <scope>NUCLEOTIDE SEQUENCE</scope>
    <source>
        <strain evidence="3">HW T2.11</strain>
    </source>
</reference>
<keyword evidence="1" id="KW-0813">Transport</keyword>
<keyword evidence="1" id="KW-0406">Ion transport</keyword>
<comment type="similarity">
    <text evidence="1">Belongs to the bacterial AtpI family.</text>
</comment>
<dbReference type="InterPro" id="IPR032820">
    <property type="entry name" value="ATPase_put"/>
</dbReference>
<evidence type="ECO:0000313" key="4">
    <source>
        <dbReference type="Proteomes" id="UP000708298"/>
    </source>
</evidence>
<keyword evidence="1" id="KW-0375">Hydrogen ion transport</keyword>
<keyword evidence="2" id="KW-1133">Transmembrane helix</keyword>
<dbReference type="Pfam" id="PF09527">
    <property type="entry name" value="ATPase_gene1"/>
    <property type="match status" value="1"/>
</dbReference>
<protein>
    <recommendedName>
        <fullName evidence="1">ATP synthase protein I</fullName>
    </recommendedName>
</protein>
<organism evidence="3 4">
    <name type="scientific">Acidisoma silvae</name>
    <dbReference type="NCBI Taxonomy" id="2802396"/>
    <lineage>
        <taxon>Bacteria</taxon>
        <taxon>Pseudomonadati</taxon>
        <taxon>Pseudomonadota</taxon>
        <taxon>Alphaproteobacteria</taxon>
        <taxon>Acetobacterales</taxon>
        <taxon>Acidocellaceae</taxon>
        <taxon>Acidisoma</taxon>
    </lineage>
</organism>
<evidence type="ECO:0000313" key="3">
    <source>
        <dbReference type="EMBL" id="MCB8874721.1"/>
    </source>
</evidence>
<sequence length="101" mass="10871">MSGDHERESFEARLAKARDSAGLDRPVRKGPSEKVADSNAIRIAMRLGVEMVAALVIAVVIGWGLDRLFHTRPWIMIAFVPVGAAAGLRNVFRAMGPGSNS</sequence>
<accession>A0A963YPP3</accession>
<evidence type="ECO:0000256" key="1">
    <source>
        <dbReference type="PIRNR" id="PIRNR032126"/>
    </source>
</evidence>
<dbReference type="Proteomes" id="UP000708298">
    <property type="component" value="Unassembled WGS sequence"/>
</dbReference>
<keyword evidence="1 2" id="KW-0472">Membrane</keyword>
<feature type="transmembrane region" description="Helical" evidence="2">
    <location>
        <begin position="47"/>
        <end position="65"/>
    </location>
</feature>
<comment type="function">
    <text evidence="1">A possible function for this protein is to guide the assembly of the membrane sector of the ATPase enzyme complex.</text>
</comment>
<proteinExistence type="inferred from homology"/>
<dbReference type="InterPro" id="IPR016989">
    <property type="entry name" value="Atp1_alphaprobac"/>
</dbReference>
<keyword evidence="4" id="KW-1185">Reference proteome</keyword>
<dbReference type="GO" id="GO:1902600">
    <property type="term" value="P:proton transmembrane transport"/>
    <property type="evidence" value="ECO:0007669"/>
    <property type="project" value="UniProtKB-KW"/>
</dbReference>
<dbReference type="PIRSF" id="PIRSF032126">
    <property type="entry name" value="F0F1_ATP_synthase_subunit_I"/>
    <property type="match status" value="1"/>
</dbReference>
<dbReference type="GO" id="GO:0045259">
    <property type="term" value="C:proton-transporting ATP synthase complex"/>
    <property type="evidence" value="ECO:0007669"/>
    <property type="project" value="UniProtKB-UniRule"/>
</dbReference>
<dbReference type="EMBL" id="JAESVB010000002">
    <property type="protein sequence ID" value="MCB8874721.1"/>
    <property type="molecule type" value="Genomic_DNA"/>
</dbReference>
<dbReference type="RefSeq" id="WP_227320385.1">
    <property type="nucleotide sequence ID" value="NZ_JAESVB010000002.1"/>
</dbReference>